<name>A0ABR7LGN5_9ACTN</name>
<dbReference type="RefSeq" id="WP_187240838.1">
    <property type="nucleotide sequence ID" value="NZ_BAAAOK010000015.1"/>
</dbReference>
<dbReference type="Pfam" id="PF07332">
    <property type="entry name" value="Phage_holin_3_6"/>
    <property type="match status" value="1"/>
</dbReference>
<dbReference type="Proteomes" id="UP000805614">
    <property type="component" value="Unassembled WGS sequence"/>
</dbReference>
<reference evidence="2 3" key="1">
    <citation type="submission" date="2020-06" db="EMBL/GenBank/DDBJ databases">
        <title>Actinomadura xiongansis sp. nov., isolated from soil of Baiyangdian.</title>
        <authorList>
            <person name="Zhang X."/>
        </authorList>
    </citation>
    <scope>NUCLEOTIDE SEQUENCE [LARGE SCALE GENOMIC DNA]</scope>
    <source>
        <strain evidence="2 3">HBUM206468</strain>
    </source>
</reference>
<evidence type="ECO:0000313" key="2">
    <source>
        <dbReference type="EMBL" id="MBC6463899.1"/>
    </source>
</evidence>
<feature type="transmembrane region" description="Helical" evidence="1">
    <location>
        <begin position="90"/>
        <end position="111"/>
    </location>
</feature>
<gene>
    <name evidence="2" type="ORF">HKK74_00070</name>
</gene>
<organism evidence="2 3">
    <name type="scientific">Actinomadura alba</name>
    <dbReference type="NCBI Taxonomy" id="406431"/>
    <lineage>
        <taxon>Bacteria</taxon>
        <taxon>Bacillati</taxon>
        <taxon>Actinomycetota</taxon>
        <taxon>Actinomycetes</taxon>
        <taxon>Streptosporangiales</taxon>
        <taxon>Thermomonosporaceae</taxon>
        <taxon>Actinomadura</taxon>
    </lineage>
</organism>
<keyword evidence="3" id="KW-1185">Reference proteome</keyword>
<dbReference type="EMBL" id="JABVEC010000001">
    <property type="protein sequence ID" value="MBC6463899.1"/>
    <property type="molecule type" value="Genomic_DNA"/>
</dbReference>
<evidence type="ECO:0000313" key="3">
    <source>
        <dbReference type="Proteomes" id="UP000805614"/>
    </source>
</evidence>
<dbReference type="InterPro" id="IPR009937">
    <property type="entry name" value="Phage_holin_3_6"/>
</dbReference>
<keyword evidence="1" id="KW-1133">Transmembrane helix</keyword>
<accession>A0ABR7LGN5</accession>
<proteinExistence type="predicted"/>
<keyword evidence="1" id="KW-0812">Transmembrane</keyword>
<sequence length="144" mass="15134">MTAVHSPSGDGATRTVERDKSVGALVQQATEQLSELVRSELRLAVAEVKDKGRHARVGAGMFGGAGLFALYGIGAFVTAAIVALARVLPLWASALIVGAALLLIAAALALLGRRQVTQAIPPVPERAIDSAKHDVREIRERAHR</sequence>
<protein>
    <submittedName>
        <fullName evidence="2">Phage holin family protein</fullName>
    </submittedName>
</protein>
<feature type="transmembrane region" description="Helical" evidence="1">
    <location>
        <begin position="59"/>
        <end position="84"/>
    </location>
</feature>
<comment type="caution">
    <text evidence="2">The sequence shown here is derived from an EMBL/GenBank/DDBJ whole genome shotgun (WGS) entry which is preliminary data.</text>
</comment>
<evidence type="ECO:0000256" key="1">
    <source>
        <dbReference type="SAM" id="Phobius"/>
    </source>
</evidence>
<keyword evidence="1" id="KW-0472">Membrane</keyword>